<evidence type="ECO:0000256" key="1">
    <source>
        <dbReference type="ARBA" id="ARBA00004370"/>
    </source>
</evidence>
<dbReference type="Proteomes" id="UP001233172">
    <property type="component" value="Unassembled WGS sequence"/>
</dbReference>
<protein>
    <submittedName>
        <fullName evidence="7">TGF-beta receptor type-1</fullName>
    </submittedName>
</protein>
<keyword evidence="7" id="KW-0675">Receptor</keyword>
<comment type="subcellular location">
    <subcellularLocation>
        <location evidence="1">Membrane</location>
    </subcellularLocation>
</comment>
<feature type="domain" description="Activin types I and II receptor" evidence="6">
    <location>
        <begin position="28"/>
        <end position="113"/>
    </location>
</feature>
<sequence>MDHFVLLLNLLIATFINLNINKVEGLNCLECFSCTGKENKTCYVEDGFCMSVIIRVIKKDEYGVMIRPKDEINIMRKCYQKTESFPIYCSVGDKVKHLQNVRCCDDQDFCNAITPELAADPTKKKDVDEESLRCTPTLVLIIVLPTTFLMTALLAGIMLYHYCHKPEHPHALPLHQNSDTNVLAQPSPLKDLYDCSQSGSESVYLCDGKIDERKMIK</sequence>
<dbReference type="InterPro" id="IPR045860">
    <property type="entry name" value="Snake_toxin-like_sf"/>
</dbReference>
<reference evidence="7" key="2">
    <citation type="submission" date="2023-04" db="EMBL/GenBank/DDBJ databases">
        <authorList>
            <person name="Bu L."/>
            <person name="Lu L."/>
            <person name="Laidemitt M.R."/>
            <person name="Zhang S.M."/>
            <person name="Mutuku M."/>
            <person name="Mkoji G."/>
            <person name="Steinauer M."/>
            <person name="Loker E.S."/>
        </authorList>
    </citation>
    <scope>NUCLEOTIDE SEQUENCE</scope>
    <source>
        <strain evidence="7">KasaAsao</strain>
        <tissue evidence="7">Whole Snail</tissue>
    </source>
</reference>
<dbReference type="GO" id="GO:0004675">
    <property type="term" value="F:transmembrane receptor protein serine/threonine kinase activity"/>
    <property type="evidence" value="ECO:0007669"/>
    <property type="project" value="InterPro"/>
</dbReference>
<evidence type="ECO:0000256" key="3">
    <source>
        <dbReference type="ARBA" id="ARBA00023136"/>
    </source>
</evidence>
<feature type="signal peptide" evidence="5">
    <location>
        <begin position="1"/>
        <end position="25"/>
    </location>
</feature>
<dbReference type="AlphaFoldDB" id="A0AAD8APV9"/>
<dbReference type="EMBL" id="JASAOG010000336">
    <property type="protein sequence ID" value="KAK0040287.1"/>
    <property type="molecule type" value="Genomic_DNA"/>
</dbReference>
<evidence type="ECO:0000256" key="4">
    <source>
        <dbReference type="SAM" id="Phobius"/>
    </source>
</evidence>
<feature type="chain" id="PRO_5042228551" evidence="5">
    <location>
        <begin position="26"/>
        <end position="217"/>
    </location>
</feature>
<dbReference type="InterPro" id="IPR000472">
    <property type="entry name" value="Activin_recp"/>
</dbReference>
<keyword evidence="3 4" id="KW-0472">Membrane</keyword>
<dbReference type="Pfam" id="PF01064">
    <property type="entry name" value="Activin_recp"/>
    <property type="match status" value="1"/>
</dbReference>
<keyword evidence="2 5" id="KW-0732">Signal</keyword>
<feature type="transmembrane region" description="Helical" evidence="4">
    <location>
        <begin position="138"/>
        <end position="160"/>
    </location>
</feature>
<dbReference type="Gene3D" id="2.10.60.10">
    <property type="entry name" value="CD59"/>
    <property type="match status" value="1"/>
</dbReference>
<dbReference type="GO" id="GO:0016020">
    <property type="term" value="C:membrane"/>
    <property type="evidence" value="ECO:0007669"/>
    <property type="project" value="UniProtKB-SubCell"/>
</dbReference>
<name>A0AAD8APV9_BIOPF</name>
<keyword evidence="4" id="KW-1133">Transmembrane helix</keyword>
<comment type="caution">
    <text evidence="7">The sequence shown here is derived from an EMBL/GenBank/DDBJ whole genome shotgun (WGS) entry which is preliminary data.</text>
</comment>
<proteinExistence type="predicted"/>
<evidence type="ECO:0000259" key="6">
    <source>
        <dbReference type="Pfam" id="PF01064"/>
    </source>
</evidence>
<organism evidence="7 8">
    <name type="scientific">Biomphalaria pfeifferi</name>
    <name type="common">Bloodfluke planorb</name>
    <name type="synonym">Freshwater snail</name>
    <dbReference type="NCBI Taxonomy" id="112525"/>
    <lineage>
        <taxon>Eukaryota</taxon>
        <taxon>Metazoa</taxon>
        <taxon>Spiralia</taxon>
        <taxon>Lophotrochozoa</taxon>
        <taxon>Mollusca</taxon>
        <taxon>Gastropoda</taxon>
        <taxon>Heterobranchia</taxon>
        <taxon>Euthyneura</taxon>
        <taxon>Panpulmonata</taxon>
        <taxon>Hygrophila</taxon>
        <taxon>Lymnaeoidea</taxon>
        <taxon>Planorbidae</taxon>
        <taxon>Biomphalaria</taxon>
    </lineage>
</organism>
<evidence type="ECO:0000256" key="5">
    <source>
        <dbReference type="SAM" id="SignalP"/>
    </source>
</evidence>
<reference evidence="7" key="1">
    <citation type="journal article" date="2023" name="PLoS Negl. Trop. Dis.">
        <title>A genome sequence for Biomphalaria pfeifferi, the major vector snail for the human-infecting parasite Schistosoma mansoni.</title>
        <authorList>
            <person name="Bu L."/>
            <person name="Lu L."/>
            <person name="Laidemitt M.R."/>
            <person name="Zhang S.M."/>
            <person name="Mutuku M."/>
            <person name="Mkoji G."/>
            <person name="Steinauer M."/>
            <person name="Loker E.S."/>
        </authorList>
    </citation>
    <scope>NUCLEOTIDE SEQUENCE</scope>
    <source>
        <strain evidence="7">KasaAsao</strain>
    </source>
</reference>
<evidence type="ECO:0000256" key="2">
    <source>
        <dbReference type="ARBA" id="ARBA00022729"/>
    </source>
</evidence>
<accession>A0AAD8APV9</accession>
<keyword evidence="8" id="KW-1185">Reference proteome</keyword>
<evidence type="ECO:0000313" key="7">
    <source>
        <dbReference type="EMBL" id="KAK0040287.1"/>
    </source>
</evidence>
<gene>
    <name evidence="7" type="ORF">Bpfe_030288</name>
</gene>
<keyword evidence="4" id="KW-0812">Transmembrane</keyword>
<evidence type="ECO:0000313" key="8">
    <source>
        <dbReference type="Proteomes" id="UP001233172"/>
    </source>
</evidence>